<protein>
    <submittedName>
        <fullName evidence="1">Uncharacterized protein</fullName>
    </submittedName>
</protein>
<dbReference type="Proteomes" id="UP000006327">
    <property type="component" value="Unassembled WGS sequence"/>
</dbReference>
<proteinExistence type="predicted"/>
<organism evidence="1 2">
    <name type="scientific">Paraglaciecola arctica BSs20135</name>
    <dbReference type="NCBI Taxonomy" id="493475"/>
    <lineage>
        <taxon>Bacteria</taxon>
        <taxon>Pseudomonadati</taxon>
        <taxon>Pseudomonadota</taxon>
        <taxon>Gammaproteobacteria</taxon>
        <taxon>Alteromonadales</taxon>
        <taxon>Alteromonadaceae</taxon>
        <taxon>Paraglaciecola</taxon>
    </lineage>
</organism>
<comment type="caution">
    <text evidence="1">The sequence shown here is derived from an EMBL/GenBank/DDBJ whole genome shotgun (WGS) entry which is preliminary data.</text>
</comment>
<reference evidence="1 2" key="1">
    <citation type="journal article" date="2017" name="Antonie Van Leeuwenhoek">
        <title>Rhizobium rhizosphaerae sp. nov., a novel species isolated from rice rhizosphere.</title>
        <authorList>
            <person name="Zhao J.J."/>
            <person name="Zhang J."/>
            <person name="Zhang R.J."/>
            <person name="Zhang C.W."/>
            <person name="Yin H.Q."/>
            <person name="Zhang X.X."/>
        </authorList>
    </citation>
    <scope>NUCLEOTIDE SEQUENCE [LARGE SCALE GENOMIC DNA]</scope>
    <source>
        <strain evidence="1 2">BSs20135</strain>
    </source>
</reference>
<gene>
    <name evidence="1" type="ORF">GARC_0190</name>
</gene>
<sequence>MLLQKKAFWPFFYFTKADFVMLRNKVSLKRSEEYARF</sequence>
<evidence type="ECO:0000313" key="2">
    <source>
        <dbReference type="Proteomes" id="UP000006327"/>
    </source>
</evidence>
<dbReference type="AlphaFoldDB" id="K6YG83"/>
<name>K6YG83_9ALTE</name>
<keyword evidence="2" id="KW-1185">Reference proteome</keyword>
<evidence type="ECO:0000313" key="1">
    <source>
        <dbReference type="EMBL" id="GAC17172.1"/>
    </source>
</evidence>
<accession>K6YG83</accession>
<dbReference type="EMBL" id="BAEO01000005">
    <property type="protein sequence ID" value="GAC17172.1"/>
    <property type="molecule type" value="Genomic_DNA"/>
</dbReference>